<evidence type="ECO:0000313" key="2">
    <source>
        <dbReference type="Proteomes" id="UP001157961"/>
    </source>
</evidence>
<sequence>MQGLRDIEDALAALPKATSKAVVRRSLKKELQPVADMANALWPGADDSAFAVSARVKRTQPQPSESAFGVSMFVGNTQAAPHAHLLEWGTAPRYHESGKYVGAVAPQPMLTPAWDTRKDQILSGLAAALRAEIAATVSRRAKKGL</sequence>
<evidence type="ECO:0008006" key="3">
    <source>
        <dbReference type="Google" id="ProtNLM"/>
    </source>
</evidence>
<organism evidence="1 2">
    <name type="scientific">Shimia sagamensis</name>
    <dbReference type="NCBI Taxonomy" id="1566352"/>
    <lineage>
        <taxon>Bacteria</taxon>
        <taxon>Pseudomonadati</taxon>
        <taxon>Pseudomonadota</taxon>
        <taxon>Alphaproteobacteria</taxon>
        <taxon>Rhodobacterales</taxon>
        <taxon>Roseobacteraceae</taxon>
    </lineage>
</organism>
<protein>
    <recommendedName>
        <fullName evidence="3">HK97 gp10 family phage protein</fullName>
    </recommendedName>
</protein>
<accession>A0ABY1PDP5</accession>
<gene>
    <name evidence="1" type="ORF">SAMN06265373_108141</name>
</gene>
<reference evidence="1 2" key="1">
    <citation type="submission" date="2017-05" db="EMBL/GenBank/DDBJ databases">
        <authorList>
            <person name="Varghese N."/>
            <person name="Submissions S."/>
        </authorList>
    </citation>
    <scope>NUCLEOTIDE SEQUENCE [LARGE SCALE GENOMIC DNA]</scope>
    <source>
        <strain evidence="1 2">DSM 29734</strain>
    </source>
</reference>
<proteinExistence type="predicted"/>
<keyword evidence="2" id="KW-1185">Reference proteome</keyword>
<name>A0ABY1PDP5_9RHOB</name>
<evidence type="ECO:0000313" key="1">
    <source>
        <dbReference type="EMBL" id="SMP32173.1"/>
    </source>
</evidence>
<dbReference type="Proteomes" id="UP001157961">
    <property type="component" value="Unassembled WGS sequence"/>
</dbReference>
<comment type="caution">
    <text evidence="1">The sequence shown here is derived from an EMBL/GenBank/DDBJ whole genome shotgun (WGS) entry which is preliminary data.</text>
</comment>
<dbReference type="EMBL" id="FXTY01000008">
    <property type="protein sequence ID" value="SMP32173.1"/>
    <property type="molecule type" value="Genomic_DNA"/>
</dbReference>